<evidence type="ECO:0000256" key="4">
    <source>
        <dbReference type="ARBA" id="ARBA00023002"/>
    </source>
</evidence>
<comment type="cofactor">
    <cofactor evidence="1">
        <name>FAD</name>
        <dbReference type="ChEBI" id="CHEBI:57692"/>
    </cofactor>
</comment>
<dbReference type="EMBL" id="VXIS01000270">
    <property type="protein sequence ID" value="KAA8895363.1"/>
    <property type="molecule type" value="Genomic_DNA"/>
</dbReference>
<dbReference type="Proteomes" id="UP000326924">
    <property type="component" value="Unassembled WGS sequence"/>
</dbReference>
<dbReference type="Pfam" id="PF01266">
    <property type="entry name" value="DAO"/>
    <property type="match status" value="1"/>
</dbReference>
<evidence type="ECO:0000256" key="2">
    <source>
        <dbReference type="ARBA" id="ARBA00022630"/>
    </source>
</evidence>
<feature type="domain" description="FAD dependent oxidoreductase" evidence="9">
    <location>
        <begin position="27"/>
        <end position="392"/>
    </location>
</feature>
<evidence type="ECO:0000259" key="9">
    <source>
        <dbReference type="Pfam" id="PF01266"/>
    </source>
</evidence>
<evidence type="ECO:0000256" key="1">
    <source>
        <dbReference type="ARBA" id="ARBA00001974"/>
    </source>
</evidence>
<comment type="caution">
    <text evidence="10">The sequence shown here is derived from an EMBL/GenBank/DDBJ whole genome shotgun (WGS) entry which is preliminary data.</text>
</comment>
<evidence type="ECO:0000256" key="7">
    <source>
        <dbReference type="ARBA" id="ARBA00038878"/>
    </source>
</evidence>
<reference evidence="10 11" key="1">
    <citation type="submission" date="2019-09" db="EMBL/GenBank/DDBJ databases">
        <title>Draft genome of the ectomycorrhizal ascomycete Sphaerosporella brunnea.</title>
        <authorList>
            <consortium name="DOE Joint Genome Institute"/>
            <person name="Benucci G.M."/>
            <person name="Marozzi G."/>
            <person name="Antonielli L."/>
            <person name="Sanchez S."/>
            <person name="Marco P."/>
            <person name="Wang X."/>
            <person name="Falini L.B."/>
            <person name="Barry K."/>
            <person name="Haridas S."/>
            <person name="Lipzen A."/>
            <person name="Labutti K."/>
            <person name="Grigoriev I.V."/>
            <person name="Murat C."/>
            <person name="Martin F."/>
            <person name="Albertini E."/>
            <person name="Donnini D."/>
            <person name="Bonito G."/>
        </authorList>
    </citation>
    <scope>NUCLEOTIDE SEQUENCE [LARGE SCALE GENOMIC DNA]</scope>
    <source>
        <strain evidence="10 11">Sb_GMNB300</strain>
    </source>
</reference>
<comment type="similarity">
    <text evidence="6">Belongs to the L2HGDH family.</text>
</comment>
<evidence type="ECO:0000313" key="11">
    <source>
        <dbReference type="Proteomes" id="UP000326924"/>
    </source>
</evidence>
<keyword evidence="4" id="KW-0560">Oxidoreductase</keyword>
<dbReference type="AlphaFoldDB" id="A0A5J5EJL2"/>
<keyword evidence="2" id="KW-0285">Flavoprotein</keyword>
<evidence type="ECO:0000256" key="8">
    <source>
        <dbReference type="ARBA" id="ARBA00041137"/>
    </source>
</evidence>
<protein>
    <recommendedName>
        <fullName evidence="8">L-2-hydroxyglutarate dehydrogenase, mitochondrial</fullName>
        <ecNumber evidence="7">1.1.99.2</ecNumber>
    </recommendedName>
</protein>
<name>A0A5J5EJL2_9PEZI</name>
<evidence type="ECO:0000256" key="3">
    <source>
        <dbReference type="ARBA" id="ARBA00022827"/>
    </source>
</evidence>
<gene>
    <name evidence="10" type="ORF">FN846DRAFT_911851</name>
</gene>
<dbReference type="Gene3D" id="3.30.9.10">
    <property type="entry name" value="D-Amino Acid Oxidase, subunit A, domain 2"/>
    <property type="match status" value="1"/>
</dbReference>
<dbReference type="SUPFAM" id="SSF51905">
    <property type="entry name" value="FAD/NAD(P)-binding domain"/>
    <property type="match status" value="1"/>
</dbReference>
<keyword evidence="11" id="KW-1185">Reference proteome</keyword>
<evidence type="ECO:0000256" key="6">
    <source>
        <dbReference type="ARBA" id="ARBA00037941"/>
    </source>
</evidence>
<dbReference type="PANTHER" id="PTHR43104:SF4">
    <property type="entry name" value="L-2-HYDROXYGLUTARATE DEHYDROGENASE, MITOCHONDRIAL"/>
    <property type="match status" value="1"/>
</dbReference>
<sequence length="398" mass="42381">MTPAATLLFRRRFSTSFRTRANDFTHCVIGGGIVGLAIARQLARAHPGSSTVLLERHNAVGTETSSRNSEVIHGGLYYPRDSLKTKLCIQGARMLYDYCITHQISHKRCGKWVVAQTEDQLHALNGIYKHATSLGVKLNWLSATTTTAREPHVRAAAGALESPNTGIVDSHALMQSLLGEFVEAGGDVALGTVVTALAPHHHGGGGGGGGYKITASSSGEETEITADVVVNAAGLGAIDVGNLILPKEKWRKAYYCKGTYYVPLSTPPPVGTLIYPAPVPGLGGLGTHLTMDMGGNFRFGPDVEWVDDPSDVKATSNNLVVAREAIKTYLPGIGELRPDYAGIRPKLKPRGEGGVGSVDFWIKEEEGHRGFVNLLGIESPGLTSSLAIAEYVDGILYK</sequence>
<dbReference type="EC" id="1.1.99.2" evidence="7"/>
<accession>A0A5J5EJL2</accession>
<comment type="catalytic activity">
    <reaction evidence="5">
        <text>(S)-2-hydroxyglutarate + A = 2-oxoglutarate + AH2</text>
        <dbReference type="Rhea" id="RHEA:21252"/>
        <dbReference type="ChEBI" id="CHEBI:13193"/>
        <dbReference type="ChEBI" id="CHEBI:16782"/>
        <dbReference type="ChEBI" id="CHEBI:16810"/>
        <dbReference type="ChEBI" id="CHEBI:17499"/>
        <dbReference type="EC" id="1.1.99.2"/>
    </reaction>
</comment>
<evidence type="ECO:0000256" key="5">
    <source>
        <dbReference type="ARBA" id="ARBA00036066"/>
    </source>
</evidence>
<dbReference type="InParanoid" id="A0A5J5EJL2"/>
<dbReference type="PANTHER" id="PTHR43104">
    <property type="entry name" value="L-2-HYDROXYGLUTARATE DEHYDROGENASE, MITOCHONDRIAL"/>
    <property type="match status" value="1"/>
</dbReference>
<dbReference type="GO" id="GO:0047545">
    <property type="term" value="F:(S)-2-hydroxyglutarate dehydrogenase activity"/>
    <property type="evidence" value="ECO:0007669"/>
    <property type="project" value="UniProtKB-EC"/>
</dbReference>
<keyword evidence="3" id="KW-0274">FAD</keyword>
<dbReference type="Gene3D" id="3.50.50.60">
    <property type="entry name" value="FAD/NAD(P)-binding domain"/>
    <property type="match status" value="1"/>
</dbReference>
<organism evidence="10 11">
    <name type="scientific">Sphaerosporella brunnea</name>
    <dbReference type="NCBI Taxonomy" id="1250544"/>
    <lineage>
        <taxon>Eukaryota</taxon>
        <taxon>Fungi</taxon>
        <taxon>Dikarya</taxon>
        <taxon>Ascomycota</taxon>
        <taxon>Pezizomycotina</taxon>
        <taxon>Pezizomycetes</taxon>
        <taxon>Pezizales</taxon>
        <taxon>Pyronemataceae</taxon>
        <taxon>Sphaerosporella</taxon>
    </lineage>
</organism>
<evidence type="ECO:0000313" key="10">
    <source>
        <dbReference type="EMBL" id="KAA8895363.1"/>
    </source>
</evidence>
<proteinExistence type="inferred from homology"/>
<dbReference type="InterPro" id="IPR006076">
    <property type="entry name" value="FAD-dep_OxRdtase"/>
</dbReference>
<dbReference type="OrthoDB" id="498204at2759"/>
<dbReference type="InterPro" id="IPR036188">
    <property type="entry name" value="FAD/NAD-bd_sf"/>
</dbReference>